<gene>
    <name evidence="3" type="ORF">PU630_07230</name>
</gene>
<protein>
    <recommendedName>
        <fullName evidence="5">Meckel syndrome type 1 protein</fullName>
    </recommendedName>
</protein>
<feature type="compositionally biased region" description="Low complexity" evidence="1">
    <location>
        <begin position="64"/>
        <end position="78"/>
    </location>
</feature>
<dbReference type="RefSeq" id="WP_275279689.1">
    <property type="nucleotide sequence ID" value="NZ_CP119108.1"/>
</dbReference>
<sequence>MSTPDQPLTRRQIRELRNTGVTPVIAPAAAPDASESGRDAADDATEAVQQPAPAPEPVTPSPLPRAAAPAPVHTAPVPDHNVDLGATPLTRRQARQQERIRTASVPVITPDVAGAGASVPSVRPAGTAVVERSPWAPPVDDAPEQSARSAAAPAPVATPEAEPEPSFEKLLGVDAPAEDEAPRPGGATPPSNEKPVLNPAFGAKLLSADAKAPEPAASFEQLLTRDTASSGSASAPHALIMSQTSAPLVAPIAGTGEVLVTGTFALPEGLGSTGHAIGTADGKEVDAILVDGELPAHSSPTPIAASAAVSTIKTNDEVMQAPAPEKGGKLMLSLAITAGVLALALVGVLVYALASGVIS</sequence>
<keyword evidence="2" id="KW-1133">Transmembrane helix</keyword>
<name>A0ABY8C1K2_9MICO</name>
<evidence type="ECO:0008006" key="5">
    <source>
        <dbReference type="Google" id="ProtNLM"/>
    </source>
</evidence>
<organism evidence="3 4">
    <name type="scientific">Microbacterium horticulturae</name>
    <dbReference type="NCBI Taxonomy" id="3028316"/>
    <lineage>
        <taxon>Bacteria</taxon>
        <taxon>Bacillati</taxon>
        <taxon>Actinomycetota</taxon>
        <taxon>Actinomycetes</taxon>
        <taxon>Micrococcales</taxon>
        <taxon>Microbacteriaceae</taxon>
        <taxon>Microbacterium</taxon>
    </lineage>
</organism>
<accession>A0ABY8C1K2</accession>
<feature type="compositionally biased region" description="Low complexity" evidence="1">
    <location>
        <begin position="144"/>
        <end position="160"/>
    </location>
</feature>
<dbReference type="Proteomes" id="UP001214553">
    <property type="component" value="Chromosome"/>
</dbReference>
<keyword evidence="2" id="KW-0812">Transmembrane</keyword>
<evidence type="ECO:0000256" key="2">
    <source>
        <dbReference type="SAM" id="Phobius"/>
    </source>
</evidence>
<feature type="transmembrane region" description="Helical" evidence="2">
    <location>
        <begin position="330"/>
        <end position="354"/>
    </location>
</feature>
<feature type="region of interest" description="Disordered" evidence="1">
    <location>
        <begin position="1"/>
        <end position="105"/>
    </location>
</feature>
<feature type="region of interest" description="Disordered" evidence="1">
    <location>
        <begin position="131"/>
        <end position="196"/>
    </location>
</feature>
<proteinExistence type="predicted"/>
<evidence type="ECO:0000313" key="3">
    <source>
        <dbReference type="EMBL" id="WEG10334.1"/>
    </source>
</evidence>
<evidence type="ECO:0000256" key="1">
    <source>
        <dbReference type="SAM" id="MobiDB-lite"/>
    </source>
</evidence>
<dbReference type="EMBL" id="CP119108">
    <property type="protein sequence ID" value="WEG10334.1"/>
    <property type="molecule type" value="Genomic_DNA"/>
</dbReference>
<feature type="compositionally biased region" description="Pro residues" evidence="1">
    <location>
        <begin position="52"/>
        <end position="63"/>
    </location>
</feature>
<evidence type="ECO:0000313" key="4">
    <source>
        <dbReference type="Proteomes" id="UP001214553"/>
    </source>
</evidence>
<reference evidence="3 4" key="1">
    <citation type="submission" date="2023-03" db="EMBL/GenBank/DDBJ databases">
        <title>Genome sequence of Microbacterium sp. KACC 23027.</title>
        <authorList>
            <person name="Kim S."/>
            <person name="Heo J."/>
            <person name="Kwon S.-W."/>
        </authorList>
    </citation>
    <scope>NUCLEOTIDE SEQUENCE [LARGE SCALE GENOMIC DNA]</scope>
    <source>
        <strain evidence="3 4">KACC 23027</strain>
    </source>
</reference>
<keyword evidence="2" id="KW-0472">Membrane</keyword>
<keyword evidence="4" id="KW-1185">Reference proteome</keyword>